<name>A0A9P8CJ86_9HELO</name>
<evidence type="ECO:0000313" key="3">
    <source>
        <dbReference type="Proteomes" id="UP000887226"/>
    </source>
</evidence>
<keyword evidence="1" id="KW-0812">Transmembrane</keyword>
<keyword evidence="1" id="KW-1133">Transmembrane helix</keyword>
<organism evidence="2 3">
    <name type="scientific">Calycina marina</name>
    <dbReference type="NCBI Taxonomy" id="1763456"/>
    <lineage>
        <taxon>Eukaryota</taxon>
        <taxon>Fungi</taxon>
        <taxon>Dikarya</taxon>
        <taxon>Ascomycota</taxon>
        <taxon>Pezizomycotina</taxon>
        <taxon>Leotiomycetes</taxon>
        <taxon>Helotiales</taxon>
        <taxon>Pezizellaceae</taxon>
        <taxon>Calycina</taxon>
    </lineage>
</organism>
<proteinExistence type="predicted"/>
<sequence length="75" mass="8109">MIDAAFAPTELLVKHILNLNVGSAPVSHKITLELGESITNLGRPIRNLFLVVVAAYSLLSVIKTTVAILGKREKE</sequence>
<dbReference type="Proteomes" id="UP000887226">
    <property type="component" value="Unassembled WGS sequence"/>
</dbReference>
<keyword evidence="1" id="KW-0472">Membrane</keyword>
<gene>
    <name evidence="2" type="ORF">BJ878DRAFT_204535</name>
</gene>
<accession>A0A9P8CJ86</accession>
<comment type="caution">
    <text evidence="2">The sequence shown here is derived from an EMBL/GenBank/DDBJ whole genome shotgun (WGS) entry which is preliminary data.</text>
</comment>
<protein>
    <submittedName>
        <fullName evidence="2">Uncharacterized protein</fullName>
    </submittedName>
</protein>
<reference evidence="2" key="1">
    <citation type="journal article" date="2021" name="IMA Fungus">
        <title>Genomic characterization of three marine fungi, including Emericellopsis atlantica sp. nov. with signatures of a generalist lifestyle and marine biomass degradation.</title>
        <authorList>
            <person name="Hagestad O.C."/>
            <person name="Hou L."/>
            <person name="Andersen J.H."/>
            <person name="Hansen E.H."/>
            <person name="Altermark B."/>
            <person name="Li C."/>
            <person name="Kuhnert E."/>
            <person name="Cox R.J."/>
            <person name="Crous P.W."/>
            <person name="Spatafora J.W."/>
            <person name="Lail K."/>
            <person name="Amirebrahimi M."/>
            <person name="Lipzen A."/>
            <person name="Pangilinan J."/>
            <person name="Andreopoulos W."/>
            <person name="Hayes R.D."/>
            <person name="Ng V."/>
            <person name="Grigoriev I.V."/>
            <person name="Jackson S.A."/>
            <person name="Sutton T.D.S."/>
            <person name="Dobson A.D.W."/>
            <person name="Rama T."/>
        </authorList>
    </citation>
    <scope>NUCLEOTIDE SEQUENCE</scope>
    <source>
        <strain evidence="2">TRa3180A</strain>
    </source>
</reference>
<evidence type="ECO:0000256" key="1">
    <source>
        <dbReference type="SAM" id="Phobius"/>
    </source>
</evidence>
<dbReference type="EMBL" id="MU253777">
    <property type="protein sequence ID" value="KAG9247246.1"/>
    <property type="molecule type" value="Genomic_DNA"/>
</dbReference>
<dbReference type="AlphaFoldDB" id="A0A9P8CJ86"/>
<evidence type="ECO:0000313" key="2">
    <source>
        <dbReference type="EMBL" id="KAG9247246.1"/>
    </source>
</evidence>
<feature type="transmembrane region" description="Helical" evidence="1">
    <location>
        <begin position="48"/>
        <end position="69"/>
    </location>
</feature>
<keyword evidence="3" id="KW-1185">Reference proteome</keyword>